<dbReference type="RefSeq" id="WP_144074011.1">
    <property type="nucleotide sequence ID" value="NZ_CP076128.1"/>
</dbReference>
<gene>
    <name evidence="2" type="ORF">KM029_14925</name>
</gene>
<accession>A0ABX8GTJ9</accession>
<dbReference type="SUPFAM" id="SSF53335">
    <property type="entry name" value="S-adenosyl-L-methionine-dependent methyltransferases"/>
    <property type="match status" value="1"/>
</dbReference>
<organism evidence="2 3">
    <name type="scientific">Flammeovirga kamogawensis</name>
    <dbReference type="NCBI Taxonomy" id="373891"/>
    <lineage>
        <taxon>Bacteria</taxon>
        <taxon>Pseudomonadati</taxon>
        <taxon>Bacteroidota</taxon>
        <taxon>Cytophagia</taxon>
        <taxon>Cytophagales</taxon>
        <taxon>Flammeovirgaceae</taxon>
        <taxon>Flammeovirga</taxon>
    </lineage>
</organism>
<protein>
    <submittedName>
        <fullName evidence="2">Class I SAM-dependent methyltransferase</fullName>
    </submittedName>
</protein>
<dbReference type="GO" id="GO:0008168">
    <property type="term" value="F:methyltransferase activity"/>
    <property type="evidence" value="ECO:0007669"/>
    <property type="project" value="UniProtKB-KW"/>
</dbReference>
<dbReference type="Proteomes" id="UP000682802">
    <property type="component" value="Chromosome 1"/>
</dbReference>
<reference evidence="2 3" key="1">
    <citation type="submission" date="2021-05" db="EMBL/GenBank/DDBJ databases">
        <title>Comparative genomic studies on the polysaccharide-degrading batcterial strains of the Flammeovirga genus.</title>
        <authorList>
            <person name="Zewei F."/>
            <person name="Zheng Z."/>
            <person name="Yu L."/>
            <person name="Ruyue G."/>
            <person name="Yanhong M."/>
            <person name="Yuanyuan C."/>
            <person name="Jingyan G."/>
            <person name="Wenjun H."/>
        </authorList>
    </citation>
    <scope>NUCLEOTIDE SEQUENCE [LARGE SCALE GENOMIC DNA]</scope>
    <source>
        <strain evidence="2 3">YS10</strain>
    </source>
</reference>
<name>A0ABX8GTJ9_9BACT</name>
<keyword evidence="2" id="KW-0489">Methyltransferase</keyword>
<dbReference type="CDD" id="cd02440">
    <property type="entry name" value="AdoMet_MTases"/>
    <property type="match status" value="1"/>
</dbReference>
<evidence type="ECO:0000313" key="3">
    <source>
        <dbReference type="Proteomes" id="UP000682802"/>
    </source>
</evidence>
<dbReference type="InterPro" id="IPR041698">
    <property type="entry name" value="Methyltransf_25"/>
</dbReference>
<dbReference type="EMBL" id="CP076128">
    <property type="protein sequence ID" value="QWG06602.1"/>
    <property type="molecule type" value="Genomic_DNA"/>
</dbReference>
<evidence type="ECO:0000259" key="1">
    <source>
        <dbReference type="Pfam" id="PF13649"/>
    </source>
</evidence>
<evidence type="ECO:0000313" key="2">
    <source>
        <dbReference type="EMBL" id="QWG06602.1"/>
    </source>
</evidence>
<feature type="domain" description="Methyltransferase" evidence="1">
    <location>
        <begin position="55"/>
        <end position="151"/>
    </location>
</feature>
<dbReference type="GO" id="GO:0032259">
    <property type="term" value="P:methylation"/>
    <property type="evidence" value="ECO:0007669"/>
    <property type="project" value="UniProtKB-KW"/>
</dbReference>
<proteinExistence type="predicted"/>
<keyword evidence="2" id="KW-0808">Transferase</keyword>
<dbReference type="InterPro" id="IPR029063">
    <property type="entry name" value="SAM-dependent_MTases_sf"/>
</dbReference>
<sequence length="265" mass="30799">MDYQKEFNANKEQWNARVEGHVASKMYDVPGFKKGDTSLKKIELKGLGDLTGKRVLHLQCHFGLDTMSLSRMGAKAVGLDISDTAIDQARQLNQELGLDAEFICSNVYDIREHLPTKEKFDMVFVSYGALCWLPDLEAWADIVSDYLKEKGTFYMVEMHPFIYTLNWTSFIPEYSYYNKGVYEEKVEGSYAGDVPLNLTEYFWVHSISEMLNPLLKRGFTLETFEEYDYQTYNCFDNMIERAEGEFIFKDIKVDVPYLIELKLTK</sequence>
<dbReference type="Pfam" id="PF13649">
    <property type="entry name" value="Methyltransf_25"/>
    <property type="match status" value="1"/>
</dbReference>
<dbReference type="Gene3D" id="3.40.50.150">
    <property type="entry name" value="Vaccinia Virus protein VP39"/>
    <property type="match status" value="1"/>
</dbReference>
<keyword evidence="3" id="KW-1185">Reference proteome</keyword>